<dbReference type="InterPro" id="IPR038656">
    <property type="entry name" value="Peptidase_G1_sf"/>
</dbReference>
<gene>
    <name evidence="1" type="ORF">KDK_58640</name>
</gene>
<dbReference type="SUPFAM" id="SSF49899">
    <property type="entry name" value="Concanavalin A-like lectins/glucanases"/>
    <property type="match status" value="1"/>
</dbReference>
<dbReference type="EMBL" id="BIFS01000002">
    <property type="protein sequence ID" value="GCE22064.1"/>
    <property type="molecule type" value="Genomic_DNA"/>
</dbReference>
<evidence type="ECO:0000313" key="1">
    <source>
        <dbReference type="EMBL" id="GCE22064.1"/>
    </source>
</evidence>
<dbReference type="InterPro" id="IPR013320">
    <property type="entry name" value="ConA-like_dom_sf"/>
</dbReference>
<organism evidence="1 2">
    <name type="scientific">Dictyobacter kobayashii</name>
    <dbReference type="NCBI Taxonomy" id="2014872"/>
    <lineage>
        <taxon>Bacteria</taxon>
        <taxon>Bacillati</taxon>
        <taxon>Chloroflexota</taxon>
        <taxon>Ktedonobacteria</taxon>
        <taxon>Ktedonobacterales</taxon>
        <taxon>Dictyobacteraceae</taxon>
        <taxon>Dictyobacter</taxon>
    </lineage>
</organism>
<proteinExistence type="predicted"/>
<sequence length="170" mass="19120">MCGSQIFAKVWLDSAQGWCTSVQAQSSYRADITGTRKKDPTVYRDDKCWGSSDSWKPDQRYAEWIDERPTCGDKLTNLANFDQVDWSGVYAESADTGRHTLLGFNYTKAIMVGQYITVIPWYYAPMGSTTYQITDGAIAAPDDPSSATTFTDRFLHPDVDGNATWCGFWF</sequence>
<dbReference type="Proteomes" id="UP000287188">
    <property type="component" value="Unassembled WGS sequence"/>
</dbReference>
<evidence type="ECO:0000313" key="2">
    <source>
        <dbReference type="Proteomes" id="UP000287188"/>
    </source>
</evidence>
<reference evidence="2" key="1">
    <citation type="submission" date="2018-12" db="EMBL/GenBank/DDBJ databases">
        <title>Tengunoibacter tsumagoiensis gen. nov., sp. nov., Dictyobacter kobayashii sp. nov., D. alpinus sp. nov., and D. joshuensis sp. nov. and description of Dictyobacteraceae fam. nov. within the order Ktedonobacterales isolated from Tengu-no-mugimeshi.</title>
        <authorList>
            <person name="Wang C.M."/>
            <person name="Zheng Y."/>
            <person name="Sakai Y."/>
            <person name="Toyoda A."/>
            <person name="Minakuchi Y."/>
            <person name="Abe K."/>
            <person name="Yokota A."/>
            <person name="Yabe S."/>
        </authorList>
    </citation>
    <scope>NUCLEOTIDE SEQUENCE [LARGE SCALE GENOMIC DNA]</scope>
    <source>
        <strain evidence="2">Uno11</strain>
    </source>
</reference>
<name>A0A402ASI9_9CHLR</name>
<dbReference type="Gene3D" id="2.60.120.700">
    <property type="entry name" value="Peptidase G1"/>
    <property type="match status" value="1"/>
</dbReference>
<protein>
    <submittedName>
        <fullName evidence="1">Uncharacterized protein</fullName>
    </submittedName>
</protein>
<accession>A0A402ASI9</accession>
<keyword evidence="2" id="KW-1185">Reference proteome</keyword>
<dbReference type="AlphaFoldDB" id="A0A402ASI9"/>
<comment type="caution">
    <text evidence="1">The sequence shown here is derived from an EMBL/GenBank/DDBJ whole genome shotgun (WGS) entry which is preliminary data.</text>
</comment>